<feature type="domain" description="Phospholipid/glycerol acyltransferase" evidence="5">
    <location>
        <begin position="45"/>
        <end position="164"/>
    </location>
</feature>
<evidence type="ECO:0000259" key="5">
    <source>
        <dbReference type="SMART" id="SM00563"/>
    </source>
</evidence>
<evidence type="ECO:0000256" key="2">
    <source>
        <dbReference type="ARBA" id="ARBA00023315"/>
    </source>
</evidence>
<sequence length="271" mass="30237">MVRGGRYPERRKPSLFWVMAGIVVPPWSLLTKYEIRGSLPPTGAAVLAPNHYSDIDPISNGVAVWKLGRKPRYMAKASLFKVPVVGWFLRKSGQIPVERARAANRSGSMSAARELVTQQGIVIVYPEGTLTREPDSWPMRGKSGAVRLALESNVPLIPMASWGAQALMPRFEKKFKFRWRTPIIINVGEPLDLSEFAGKHTSRSAVEEATRRVMAEITRLLEEIREGEAPAEVYDPANHGETEFGLPTKVREERAAAKLRRRRGKNEGAAQ</sequence>
<evidence type="ECO:0000313" key="6">
    <source>
        <dbReference type="EMBL" id="UQN15339.1"/>
    </source>
</evidence>
<dbReference type="SMART" id="SM00563">
    <property type="entry name" value="PlsC"/>
    <property type="match status" value="1"/>
</dbReference>
<dbReference type="InterPro" id="IPR002123">
    <property type="entry name" value="Plipid/glycerol_acylTrfase"/>
</dbReference>
<dbReference type="EMBL" id="CP097160">
    <property type="protein sequence ID" value="UQN15339.1"/>
    <property type="molecule type" value="Genomic_DNA"/>
</dbReference>
<evidence type="ECO:0000256" key="4">
    <source>
        <dbReference type="SAM" id="Phobius"/>
    </source>
</evidence>
<dbReference type="GO" id="GO:0016746">
    <property type="term" value="F:acyltransferase activity"/>
    <property type="evidence" value="ECO:0007669"/>
    <property type="project" value="UniProtKB-KW"/>
</dbReference>
<dbReference type="Pfam" id="PF01553">
    <property type="entry name" value="Acyltransferase"/>
    <property type="match status" value="1"/>
</dbReference>
<evidence type="ECO:0000256" key="1">
    <source>
        <dbReference type="ARBA" id="ARBA00022679"/>
    </source>
</evidence>
<evidence type="ECO:0000256" key="3">
    <source>
        <dbReference type="SAM" id="MobiDB-lite"/>
    </source>
</evidence>
<proteinExistence type="predicted"/>
<reference evidence="6" key="1">
    <citation type="submission" date="2022-05" db="EMBL/GenBank/DDBJ databases">
        <title>Complete genome sequence of toluene-degrading Gulosibacter sediminis strain ACHW.36C.</title>
        <authorList>
            <person name="Wai A.C."/>
            <person name="Lai G.K."/>
            <person name="Griffin S.D."/>
            <person name="Leung F.C."/>
        </authorList>
    </citation>
    <scope>NUCLEOTIDE SEQUENCE [LARGE SCALE GENOMIC DNA]</scope>
    <source>
        <strain evidence="6">ACHW.36C</strain>
    </source>
</reference>
<organism evidence="6">
    <name type="scientific">Gulosibacter sediminis</name>
    <dbReference type="NCBI Taxonomy" id="1729695"/>
    <lineage>
        <taxon>Bacteria</taxon>
        <taxon>Bacillati</taxon>
        <taxon>Actinomycetota</taxon>
        <taxon>Actinomycetes</taxon>
        <taxon>Micrococcales</taxon>
        <taxon>Microbacteriaceae</taxon>
        <taxon>Gulosibacter</taxon>
    </lineage>
</organism>
<name>A0ABY4MY75_9MICO</name>
<keyword evidence="4" id="KW-0472">Membrane</keyword>
<dbReference type="CDD" id="cd07989">
    <property type="entry name" value="LPLAT_AGPAT-like"/>
    <property type="match status" value="1"/>
</dbReference>
<feature type="transmembrane region" description="Helical" evidence="4">
    <location>
        <begin position="12"/>
        <end position="30"/>
    </location>
</feature>
<feature type="region of interest" description="Disordered" evidence="3">
    <location>
        <begin position="228"/>
        <end position="271"/>
    </location>
</feature>
<gene>
    <name evidence="6" type="ORF">M3M28_02400</name>
</gene>
<keyword evidence="4" id="KW-1133">Transmembrane helix</keyword>
<keyword evidence="4" id="KW-0812">Transmembrane</keyword>
<accession>A0ABY4MY75</accession>
<dbReference type="SUPFAM" id="SSF69593">
    <property type="entry name" value="Glycerol-3-phosphate (1)-acyltransferase"/>
    <property type="match status" value="1"/>
</dbReference>
<keyword evidence="2 6" id="KW-0012">Acyltransferase</keyword>
<protein>
    <submittedName>
        <fullName evidence="6">1-acyl-sn-glycerol-3-phosphate acyltransferase</fullName>
    </submittedName>
</protein>
<dbReference type="PANTHER" id="PTHR10434:SF55">
    <property type="entry name" value="POSSIBLE ACYLTRANSFERASE"/>
    <property type="match status" value="1"/>
</dbReference>
<keyword evidence="1" id="KW-0808">Transferase</keyword>
<dbReference type="PANTHER" id="PTHR10434">
    <property type="entry name" value="1-ACYL-SN-GLYCEROL-3-PHOSPHATE ACYLTRANSFERASE"/>
    <property type="match status" value="1"/>
</dbReference>